<gene>
    <name evidence="2" type="ORF">ColLi_12164</name>
</gene>
<dbReference type="Proteomes" id="UP001055172">
    <property type="component" value="Unassembled WGS sequence"/>
</dbReference>
<reference evidence="2 3" key="1">
    <citation type="submission" date="2021-07" db="EMBL/GenBank/DDBJ databases">
        <title>Genome data of Colletotrichum spaethianum.</title>
        <authorList>
            <person name="Utami Y.D."/>
            <person name="Hiruma K."/>
        </authorList>
    </citation>
    <scope>NUCLEOTIDE SEQUENCE [LARGE SCALE GENOMIC DNA]</scope>
    <source>
        <strain evidence="2 3">MAFF 242679</strain>
    </source>
</reference>
<dbReference type="AlphaFoldDB" id="A0AA37GXW1"/>
<feature type="region of interest" description="Disordered" evidence="1">
    <location>
        <begin position="24"/>
        <end position="45"/>
    </location>
</feature>
<sequence>MSAAIVVSMVAGLAIDGAVQDWRTKTEHQNPWNSTGRPRRKVKKGLPGQMRNTQLLVVRLEAGYDSNLNFRLVAIADLFYANKAVFGSSKAR</sequence>
<evidence type="ECO:0000256" key="1">
    <source>
        <dbReference type="SAM" id="MobiDB-lite"/>
    </source>
</evidence>
<evidence type="ECO:0000313" key="3">
    <source>
        <dbReference type="Proteomes" id="UP001055172"/>
    </source>
</evidence>
<evidence type="ECO:0000313" key="2">
    <source>
        <dbReference type="EMBL" id="GJC89326.1"/>
    </source>
</evidence>
<proteinExistence type="predicted"/>
<organism evidence="2 3">
    <name type="scientific">Colletotrichum liriopes</name>
    <dbReference type="NCBI Taxonomy" id="708192"/>
    <lineage>
        <taxon>Eukaryota</taxon>
        <taxon>Fungi</taxon>
        <taxon>Dikarya</taxon>
        <taxon>Ascomycota</taxon>
        <taxon>Pezizomycotina</taxon>
        <taxon>Sordariomycetes</taxon>
        <taxon>Hypocreomycetidae</taxon>
        <taxon>Glomerellales</taxon>
        <taxon>Glomerellaceae</taxon>
        <taxon>Colletotrichum</taxon>
        <taxon>Colletotrichum spaethianum species complex</taxon>
    </lineage>
</organism>
<protein>
    <submittedName>
        <fullName evidence="2">Uncharacterized protein</fullName>
    </submittedName>
</protein>
<name>A0AA37GXW1_9PEZI</name>
<keyword evidence="3" id="KW-1185">Reference proteome</keyword>
<comment type="caution">
    <text evidence="2">The sequence shown here is derived from an EMBL/GenBank/DDBJ whole genome shotgun (WGS) entry which is preliminary data.</text>
</comment>
<dbReference type="EMBL" id="BPPX01000040">
    <property type="protein sequence ID" value="GJC89326.1"/>
    <property type="molecule type" value="Genomic_DNA"/>
</dbReference>
<accession>A0AA37GXW1</accession>